<evidence type="ECO:0000259" key="2">
    <source>
        <dbReference type="SMART" id="SM00382"/>
    </source>
</evidence>
<accession>A0A3B3I3C0</accession>
<dbReference type="GO" id="GO:0061860">
    <property type="term" value="F:DNA clamp unloader activity"/>
    <property type="evidence" value="ECO:0000318"/>
    <property type="project" value="GO_Central"/>
</dbReference>
<dbReference type="InterPro" id="IPR027417">
    <property type="entry name" value="P-loop_NTPase"/>
</dbReference>
<dbReference type="AlphaFoldDB" id="A0A3B3I3C0"/>
<feature type="region of interest" description="Disordered" evidence="1">
    <location>
        <begin position="202"/>
        <end position="244"/>
    </location>
</feature>
<dbReference type="GeneID" id="101172133"/>
<dbReference type="OrthoDB" id="9996895at2759"/>
<dbReference type="PANTHER" id="PTHR23389">
    <property type="entry name" value="CHROMOSOME TRANSMISSION FIDELITY FACTOR 18"/>
    <property type="match status" value="1"/>
</dbReference>
<dbReference type="STRING" id="8090.ENSORLP00000038541"/>
<dbReference type="SUPFAM" id="SSF52540">
    <property type="entry name" value="P-loop containing nucleoside triphosphate hydrolases"/>
    <property type="match status" value="1"/>
</dbReference>
<feature type="compositionally biased region" description="Low complexity" evidence="1">
    <location>
        <begin position="20"/>
        <end position="31"/>
    </location>
</feature>
<dbReference type="GO" id="GO:0005524">
    <property type="term" value="F:ATP binding"/>
    <property type="evidence" value="ECO:0007669"/>
    <property type="project" value="InterPro"/>
</dbReference>
<evidence type="ECO:0000256" key="1">
    <source>
        <dbReference type="SAM" id="MobiDB-lite"/>
    </source>
</evidence>
<proteinExistence type="predicted"/>
<dbReference type="Ensembl" id="ENSORLT00000030097.1">
    <property type="protein sequence ID" value="ENSORLP00000038541.1"/>
    <property type="gene ID" value="ENSORLG00000024852.1"/>
</dbReference>
<evidence type="ECO:0000313" key="4">
    <source>
        <dbReference type="Proteomes" id="UP000001038"/>
    </source>
</evidence>
<feature type="region of interest" description="Disordered" evidence="1">
    <location>
        <begin position="404"/>
        <end position="425"/>
    </location>
</feature>
<feature type="region of interest" description="Disordered" evidence="1">
    <location>
        <begin position="19"/>
        <end position="53"/>
    </location>
</feature>
<feature type="domain" description="AAA+ ATPase" evidence="2">
    <location>
        <begin position="325"/>
        <end position="541"/>
    </location>
</feature>
<feature type="compositionally biased region" description="Basic residues" evidence="1">
    <location>
        <begin position="220"/>
        <end position="237"/>
    </location>
</feature>
<organism evidence="3 4">
    <name type="scientific">Oryzias latipes</name>
    <name type="common">Japanese rice fish</name>
    <name type="synonym">Japanese killifish</name>
    <dbReference type="NCBI Taxonomy" id="8090"/>
    <lineage>
        <taxon>Eukaryota</taxon>
        <taxon>Metazoa</taxon>
        <taxon>Chordata</taxon>
        <taxon>Craniata</taxon>
        <taxon>Vertebrata</taxon>
        <taxon>Euteleostomi</taxon>
        <taxon>Actinopterygii</taxon>
        <taxon>Neopterygii</taxon>
        <taxon>Teleostei</taxon>
        <taxon>Neoteleostei</taxon>
        <taxon>Acanthomorphata</taxon>
        <taxon>Ovalentaria</taxon>
        <taxon>Atherinomorphae</taxon>
        <taxon>Beloniformes</taxon>
        <taxon>Adrianichthyidae</taxon>
        <taxon>Oryziinae</taxon>
        <taxon>Oryzias</taxon>
    </lineage>
</organism>
<dbReference type="InParanoid" id="A0A3B3I3C0"/>
<dbReference type="Gene3D" id="3.40.50.300">
    <property type="entry name" value="P-loop containing nucleotide triphosphate hydrolases"/>
    <property type="match status" value="1"/>
</dbReference>
<protein>
    <submittedName>
        <fullName evidence="3">ATPase family AAA domain containing 5b</fullName>
    </submittedName>
</protein>
<dbReference type="Bgee" id="ENSORLG00000024852">
    <property type="expression patterns" value="Expressed in mesonephros and 9 other cell types or tissues"/>
</dbReference>
<feature type="region of interest" description="Disordered" evidence="1">
    <location>
        <begin position="291"/>
        <end position="320"/>
    </location>
</feature>
<dbReference type="Proteomes" id="UP000001038">
    <property type="component" value="Chromosome 1"/>
</dbReference>
<feature type="region of interest" description="Disordered" evidence="1">
    <location>
        <begin position="152"/>
        <end position="186"/>
    </location>
</feature>
<evidence type="ECO:0000313" key="3">
    <source>
        <dbReference type="Ensembl" id="ENSORLP00000038541.1"/>
    </source>
</evidence>
<dbReference type="GeneTree" id="ENSGT00940000153469"/>
<feature type="region of interest" description="Disordered" evidence="1">
    <location>
        <begin position="448"/>
        <end position="478"/>
    </location>
</feature>
<dbReference type="InterPro" id="IPR003959">
    <property type="entry name" value="ATPase_AAA_core"/>
</dbReference>
<keyword evidence="4" id="KW-1185">Reference proteome</keyword>
<feature type="compositionally biased region" description="Basic residues" evidence="1">
    <location>
        <begin position="159"/>
        <end position="174"/>
    </location>
</feature>
<dbReference type="GO" id="GO:0016887">
    <property type="term" value="F:ATP hydrolysis activity"/>
    <property type="evidence" value="ECO:0007669"/>
    <property type="project" value="InterPro"/>
</dbReference>
<name>A0A3B3I3C0_ORYLA</name>
<dbReference type="CTD" id="321619"/>
<dbReference type="InterPro" id="IPR003593">
    <property type="entry name" value="AAA+_ATPase"/>
</dbReference>
<dbReference type="Pfam" id="PF00004">
    <property type="entry name" value="AAA"/>
    <property type="match status" value="1"/>
</dbReference>
<feature type="region of interest" description="Disordered" evidence="1">
    <location>
        <begin position="93"/>
        <end position="122"/>
    </location>
</feature>
<reference evidence="3" key="3">
    <citation type="submission" date="2025-09" db="UniProtKB">
        <authorList>
            <consortium name="Ensembl"/>
        </authorList>
    </citation>
    <scope>IDENTIFICATION</scope>
    <source>
        <strain evidence="3">Hd-rR</strain>
    </source>
</reference>
<reference evidence="3" key="2">
    <citation type="submission" date="2025-08" db="UniProtKB">
        <authorList>
            <consortium name="Ensembl"/>
        </authorList>
    </citation>
    <scope>IDENTIFICATION</scope>
    <source>
        <strain evidence="3">Hd-rR</strain>
    </source>
</reference>
<dbReference type="GO" id="GO:0005634">
    <property type="term" value="C:nucleus"/>
    <property type="evidence" value="ECO:0000318"/>
    <property type="project" value="GO_Central"/>
</dbReference>
<dbReference type="SMART" id="SM00382">
    <property type="entry name" value="AAA"/>
    <property type="match status" value="1"/>
</dbReference>
<dbReference type="PANTHER" id="PTHR23389:SF21">
    <property type="entry name" value="ATPASE FAMILY AAA DOMAIN-CONTAINING PROTEIN 5"/>
    <property type="match status" value="1"/>
</dbReference>
<sequence length="959" mass="105090">MTDGFKLFKSSRLSCKDIAEPPILIPSSESSCSDEEITPQKTDRTLSSSEGKTPRKIFPIFVRTLQNNKSNLSSERQPYQTAEGARAAAFSNQKKNDPLAVSPHLTGKDGRGLSTCGEQLPDSELQGSLDEIQTSNPSFPVHTVFSALQKKARDGLQKSKGHASHKSPPSKKKRKEEIEGSGRLMKRPRCCVSAEAAMDPDLHSFSAQKKPRGSKLSLSRTRRLKQQRGRPAVHHQCHSGPELHQGGSCVEDTLWTDKYSPQHSSEVIGNAASVAKLHSWLKKWKLRANQDERRKMEERRRDDDSWDCGDFQGESASEDPDEEFLWNTVLISGPPGVGKTASVYACSQELGFKVFEVNCSSQRSGRLLLSQLKEATQSHLVEISGADRLKPVVFSSIQRSEAGKTSLPKNVTSASKKAARRKLSSRRHKAPADALTLAHFFKVKREADGSRLGGTPPSGSPDRKLLCHSFAGRDQSEPRSKSAATSLILFEEVDVIFEDDVGFLGAIKAFTKTTKRPVVLTTNDPLFKDRFDSSLEEIVFKAPSEGSVGSYLQLVSLAENRRLDSGDARNLAALTGADVRRCLLQLQLWLRSGGGGAQTGGLTKQLLPPKKCRSELPPCETSCSASMLGLQSVSLSRLLDVLKSEPDTKVFLNLLAESWRGGVPLLYSNLELLLSSGASVLGPDEETGSCLHADLRQQKRNITCRTSASRLSRRRGSAAATNPRLIKSWMPRDSGLNGNREEKAADSTAALADFFDLMSYLDSTFPDAGRPVSGSSRSTAFVWTGAALADGSLDETGEEERLGDGEEGLLDIRAAAEGLGFGICSRSVTEAWILPHTEEWESERSGTTTLPKTQTLILTSQPLCAPSLAQRRLKLSRKVLSSRTFGLLGNRRAVCAEYLPVLRFICHKRKEQASFMLDLSKSTVQLLAKDFIWRSLEKPLNRTSSSLMNSCPPALHQLM</sequence>
<feature type="compositionally biased region" description="Basic and acidic residues" evidence="1">
    <location>
        <begin position="291"/>
        <end position="303"/>
    </location>
</feature>
<gene>
    <name evidence="3" type="primary">atad5b</name>
</gene>
<dbReference type="GO" id="GO:0003677">
    <property type="term" value="F:DNA binding"/>
    <property type="evidence" value="ECO:0000318"/>
    <property type="project" value="GO_Central"/>
</dbReference>
<reference evidence="3 4" key="1">
    <citation type="journal article" date="2007" name="Nature">
        <title>The medaka draft genome and insights into vertebrate genome evolution.</title>
        <authorList>
            <person name="Kasahara M."/>
            <person name="Naruse K."/>
            <person name="Sasaki S."/>
            <person name="Nakatani Y."/>
            <person name="Qu W."/>
            <person name="Ahsan B."/>
            <person name="Yamada T."/>
            <person name="Nagayasu Y."/>
            <person name="Doi K."/>
            <person name="Kasai Y."/>
            <person name="Jindo T."/>
            <person name="Kobayashi D."/>
            <person name="Shimada A."/>
            <person name="Toyoda A."/>
            <person name="Kuroki Y."/>
            <person name="Fujiyama A."/>
            <person name="Sasaki T."/>
            <person name="Shimizu A."/>
            <person name="Asakawa S."/>
            <person name="Shimizu N."/>
            <person name="Hashimoto S."/>
            <person name="Yang J."/>
            <person name="Lee Y."/>
            <person name="Matsushima K."/>
            <person name="Sugano S."/>
            <person name="Sakaizumi M."/>
            <person name="Narita T."/>
            <person name="Ohishi K."/>
            <person name="Haga S."/>
            <person name="Ohta F."/>
            <person name="Nomoto H."/>
            <person name="Nogata K."/>
            <person name="Morishita T."/>
            <person name="Endo T."/>
            <person name="Shin-I T."/>
            <person name="Takeda H."/>
            <person name="Morishita S."/>
            <person name="Kohara Y."/>
        </authorList>
    </citation>
    <scope>NUCLEOTIDE SEQUENCE [LARGE SCALE GENOMIC DNA]</scope>
    <source>
        <strain evidence="3 4">Hd-rR</strain>
    </source>
</reference>